<dbReference type="Proteomes" id="UP000612585">
    <property type="component" value="Unassembled WGS sequence"/>
</dbReference>
<name>A0A8J3ZG86_9ACTN</name>
<proteinExistence type="predicted"/>
<evidence type="ECO:0000313" key="2">
    <source>
        <dbReference type="Proteomes" id="UP000612585"/>
    </source>
</evidence>
<keyword evidence="2" id="KW-1185">Reference proteome</keyword>
<evidence type="ECO:0008006" key="3">
    <source>
        <dbReference type="Google" id="ProtNLM"/>
    </source>
</evidence>
<reference evidence="1" key="1">
    <citation type="submission" date="2021-01" db="EMBL/GenBank/DDBJ databases">
        <title>Whole genome shotgun sequence of Virgisporangium aurantiacum NBRC 16421.</title>
        <authorList>
            <person name="Komaki H."/>
            <person name="Tamura T."/>
        </authorList>
    </citation>
    <scope>NUCLEOTIDE SEQUENCE</scope>
    <source>
        <strain evidence="1">NBRC 16421</strain>
    </source>
</reference>
<comment type="caution">
    <text evidence="1">The sequence shown here is derived from an EMBL/GenBank/DDBJ whole genome shotgun (WGS) entry which is preliminary data.</text>
</comment>
<evidence type="ECO:0000313" key="1">
    <source>
        <dbReference type="EMBL" id="GIJ62332.1"/>
    </source>
</evidence>
<dbReference type="InterPro" id="IPR011989">
    <property type="entry name" value="ARM-like"/>
</dbReference>
<dbReference type="EMBL" id="BOPG01000077">
    <property type="protein sequence ID" value="GIJ62332.1"/>
    <property type="molecule type" value="Genomic_DNA"/>
</dbReference>
<accession>A0A8J3ZG86</accession>
<protein>
    <recommendedName>
        <fullName evidence="3">HEAT repeat domain-containing protein</fullName>
    </recommendedName>
</protein>
<dbReference type="RefSeq" id="WP_204007912.1">
    <property type="nucleotide sequence ID" value="NZ_BOPG01000077.1"/>
</dbReference>
<sequence length="220" mass="23780">MIKDAVVEGSAGEARLVAMLGSLRGFDKVMVVAALGDAQGERSVAALRSLLAVRQRSVDLRCAALLALAKRQGVGASDMLAAHLTGVPAAVADYAVIGLAAVGDDRAWPQVLDRLRRQLDRPVPTGQPDRLMPGVKAFEAMVTVSYLVRHLDNPLGERKPLLITALRSRFDRLYQVEQNWLIEHWPGVAPDGPDIAQVQAPDTQPFRALIHATRLLGPAY</sequence>
<organism evidence="1 2">
    <name type="scientific">Virgisporangium aurantiacum</name>
    <dbReference type="NCBI Taxonomy" id="175570"/>
    <lineage>
        <taxon>Bacteria</taxon>
        <taxon>Bacillati</taxon>
        <taxon>Actinomycetota</taxon>
        <taxon>Actinomycetes</taxon>
        <taxon>Micromonosporales</taxon>
        <taxon>Micromonosporaceae</taxon>
        <taxon>Virgisporangium</taxon>
    </lineage>
</organism>
<dbReference type="AlphaFoldDB" id="A0A8J3ZG86"/>
<dbReference type="Gene3D" id="1.25.10.10">
    <property type="entry name" value="Leucine-rich Repeat Variant"/>
    <property type="match status" value="1"/>
</dbReference>
<gene>
    <name evidence="1" type="ORF">Vau01_098480</name>
</gene>